<feature type="region of interest" description="Disordered" evidence="6">
    <location>
        <begin position="350"/>
        <end position="401"/>
    </location>
</feature>
<dbReference type="InterPro" id="IPR035979">
    <property type="entry name" value="RBD_domain_sf"/>
</dbReference>
<comment type="subcellular location">
    <subcellularLocation>
        <location evidence="1">Nucleus</location>
    </subcellularLocation>
</comment>
<keyword evidence="3 5" id="KW-0694">RNA-binding</keyword>
<dbReference type="PANTHER" id="PTHR48039">
    <property type="entry name" value="RNA-BINDING MOTIF PROTEIN 14B"/>
    <property type="match status" value="1"/>
</dbReference>
<gene>
    <name evidence="8" type="ORF">SHERM_19243</name>
</gene>
<evidence type="ECO:0000313" key="8">
    <source>
        <dbReference type="EMBL" id="CAA0821241.1"/>
    </source>
</evidence>
<feature type="compositionally biased region" description="Basic and acidic residues" evidence="6">
    <location>
        <begin position="430"/>
        <end position="450"/>
    </location>
</feature>
<dbReference type="OrthoDB" id="439808at2759"/>
<dbReference type="Pfam" id="PF00076">
    <property type="entry name" value="RRM_1"/>
    <property type="match status" value="4"/>
</dbReference>
<dbReference type="CDD" id="cd12415">
    <property type="entry name" value="RRM3_RBM28_like"/>
    <property type="match status" value="1"/>
</dbReference>
<reference evidence="8" key="1">
    <citation type="submission" date="2019-12" db="EMBL/GenBank/DDBJ databases">
        <authorList>
            <person name="Scholes J."/>
        </authorList>
    </citation>
    <scope>NUCLEOTIDE SEQUENCE</scope>
</reference>
<dbReference type="FunFam" id="3.30.70.330:FF:000182">
    <property type="entry name" value="RNA-binding motif protein 28"/>
    <property type="match status" value="1"/>
</dbReference>
<dbReference type="CDD" id="cd12414">
    <property type="entry name" value="RRM2_RBM28_like"/>
    <property type="match status" value="1"/>
</dbReference>
<dbReference type="InterPro" id="IPR012677">
    <property type="entry name" value="Nucleotide-bd_a/b_plait_sf"/>
</dbReference>
<feature type="compositionally biased region" description="Basic and acidic residues" evidence="6">
    <location>
        <begin position="115"/>
        <end position="124"/>
    </location>
</feature>
<feature type="region of interest" description="Disordered" evidence="6">
    <location>
        <begin position="420"/>
        <end position="460"/>
    </location>
</feature>
<dbReference type="InterPro" id="IPR051945">
    <property type="entry name" value="RRM_MRD1_RNA_proc_ribogen"/>
</dbReference>
<feature type="domain" description="RRM" evidence="7">
    <location>
        <begin position="18"/>
        <end position="96"/>
    </location>
</feature>
<proteinExistence type="predicted"/>
<keyword evidence="4" id="KW-0539">Nucleus</keyword>
<accession>A0A9N7RBM2</accession>
<dbReference type="PANTHER" id="PTHR48039:SF5">
    <property type="entry name" value="RNA-BINDING PROTEIN 28"/>
    <property type="match status" value="1"/>
</dbReference>
<sequence>MGKGKNAKTGDESHNSPSTVFVANLPFSFTNAQMEEAFSEIGPIRRCFMVTKKGSTEHRGFGYVQFASIADANRAIELKNGSVIGGRKVVVKQAMHRAPLEQRRAKGNQEAGQTENEKSVKPEVTDRIRKAPNSQAKGEVVEKRIGMAISNDGVAEKQRVAKTVVFGGLLGVDMAEEVHGLARKFGSVYSVTYPLPEGDLKHHGLAQDGCTMDASYVLFTSVKSARECVAALHQKEIHGGTVWARQLGGEGSKTQKWKLIVRNLPFKVKVAEIKDMFSSIGFVWDVVRPKNPETGLSKGFAFVKFTSKQDTENAIKKFNGKTFGKRPIAVDWAVPKKIYTVGSSSVAATGNELKQDDRSSIGSEDSDEEPIGKSQVVGSDDSADESDSSENDRKSEVDFEEEAEMARNVLNNLMSRSFQDVSESNVSEPAEGKTDDLSVPDRKQSYEAKSNKSTQDEEDELQRTIFISNLPFEITAEEVKQRFSSFGEVQSFVPVLHQVTKRPRGTGFLKFKTIDAVNAARSASNTEGGVGILIKGRPVKVLKALDKKTAHDKSEEKAKKEDHDHRNLYLAKEGLIMEGMPAAEGVSASDMAKRKKLHEDKNAKLQSPNFRVSRTRLIVYNVPKNMNEKDLRQLFLNAVVSRATKQKPSIRQIKILKDSKKAKEGEKSRPRGVAFLEFTEHQHALVALRVLNNNPDTFDPQHRPIVEFALDNVQKLKLRTEKLQSKQQAPYRFTNDTQKNDNTSTVGPTANTNSRKRKSRDKEASSNDTVGDKARISKDKLSENPTVEEGSFLKKKKGSKSSVADKKMKNQNKEKGPSNNVNNKPEIREEVMTRKRQAFNVHPKQSKEALRSRKRGKKSDPVGRDVGDKLDLLIEQYRAKFAGNDSAEAEDKKQSSKRLKRWFES</sequence>
<feature type="domain" description="RRM" evidence="7">
    <location>
        <begin position="257"/>
        <end position="335"/>
    </location>
</feature>
<dbReference type="PROSITE" id="PS50102">
    <property type="entry name" value="RRM"/>
    <property type="match status" value="4"/>
</dbReference>
<dbReference type="AlphaFoldDB" id="A0A9N7RBM2"/>
<dbReference type="GO" id="GO:0005634">
    <property type="term" value="C:nucleus"/>
    <property type="evidence" value="ECO:0007669"/>
    <property type="project" value="UniProtKB-SubCell"/>
</dbReference>
<dbReference type="InterPro" id="IPR000504">
    <property type="entry name" value="RRM_dom"/>
</dbReference>
<keyword evidence="9" id="KW-1185">Reference proteome</keyword>
<evidence type="ECO:0000313" key="9">
    <source>
        <dbReference type="Proteomes" id="UP001153555"/>
    </source>
</evidence>
<evidence type="ECO:0000256" key="6">
    <source>
        <dbReference type="SAM" id="MobiDB-lite"/>
    </source>
</evidence>
<dbReference type="SMART" id="SM00360">
    <property type="entry name" value="RRM"/>
    <property type="match status" value="4"/>
</dbReference>
<feature type="compositionally biased region" description="Basic and acidic residues" evidence="6">
    <location>
        <begin position="858"/>
        <end position="869"/>
    </location>
</feature>
<feature type="compositionally biased region" description="Basic residues" evidence="6">
    <location>
        <begin position="895"/>
        <end position="905"/>
    </location>
</feature>
<keyword evidence="2" id="KW-0677">Repeat</keyword>
<evidence type="ECO:0000259" key="7">
    <source>
        <dbReference type="PROSITE" id="PS50102"/>
    </source>
</evidence>
<feature type="compositionally biased region" description="Polar residues" evidence="6">
    <location>
        <begin position="734"/>
        <end position="753"/>
    </location>
</feature>
<dbReference type="Gene3D" id="3.30.70.330">
    <property type="match status" value="4"/>
</dbReference>
<dbReference type="SUPFAM" id="SSF54928">
    <property type="entry name" value="RNA-binding domain, RBD"/>
    <property type="match status" value="3"/>
</dbReference>
<evidence type="ECO:0000256" key="5">
    <source>
        <dbReference type="PROSITE-ProRule" id="PRU00176"/>
    </source>
</evidence>
<name>A0A9N7RBM2_STRHE</name>
<feature type="domain" description="RRM" evidence="7">
    <location>
        <begin position="615"/>
        <end position="693"/>
    </location>
</feature>
<feature type="compositionally biased region" description="Basic and acidic residues" evidence="6">
    <location>
        <begin position="803"/>
        <end position="816"/>
    </location>
</feature>
<dbReference type="CDD" id="cd12413">
    <property type="entry name" value="RRM1_RBM28_like"/>
    <property type="match status" value="1"/>
</dbReference>
<evidence type="ECO:0000256" key="3">
    <source>
        <dbReference type="ARBA" id="ARBA00022884"/>
    </source>
</evidence>
<dbReference type="GO" id="GO:0003729">
    <property type="term" value="F:mRNA binding"/>
    <property type="evidence" value="ECO:0007669"/>
    <property type="project" value="TreeGrafter"/>
</dbReference>
<comment type="caution">
    <text evidence="8">The sequence shown here is derived from an EMBL/GenBank/DDBJ whole genome shotgun (WGS) entry which is preliminary data.</text>
</comment>
<evidence type="ECO:0000256" key="2">
    <source>
        <dbReference type="ARBA" id="ARBA00022737"/>
    </source>
</evidence>
<dbReference type="CDD" id="cd12416">
    <property type="entry name" value="RRM4_RBM28_like"/>
    <property type="match status" value="1"/>
</dbReference>
<dbReference type="Proteomes" id="UP001153555">
    <property type="component" value="Unassembled WGS sequence"/>
</dbReference>
<feature type="compositionally biased region" description="Basic and acidic residues" evidence="6">
    <location>
        <begin position="760"/>
        <end position="782"/>
    </location>
</feature>
<feature type="region of interest" description="Disordered" evidence="6">
    <location>
        <begin position="883"/>
        <end position="905"/>
    </location>
</feature>
<feature type="domain" description="RRM" evidence="7">
    <location>
        <begin position="463"/>
        <end position="546"/>
    </location>
</feature>
<feature type="region of interest" description="Disordered" evidence="6">
    <location>
        <begin position="722"/>
        <end position="869"/>
    </location>
</feature>
<organism evidence="8 9">
    <name type="scientific">Striga hermonthica</name>
    <name type="common">Purple witchweed</name>
    <name type="synonym">Buchnera hermonthica</name>
    <dbReference type="NCBI Taxonomy" id="68872"/>
    <lineage>
        <taxon>Eukaryota</taxon>
        <taxon>Viridiplantae</taxon>
        <taxon>Streptophyta</taxon>
        <taxon>Embryophyta</taxon>
        <taxon>Tracheophyta</taxon>
        <taxon>Spermatophyta</taxon>
        <taxon>Magnoliopsida</taxon>
        <taxon>eudicotyledons</taxon>
        <taxon>Gunneridae</taxon>
        <taxon>Pentapetalae</taxon>
        <taxon>asterids</taxon>
        <taxon>lamiids</taxon>
        <taxon>Lamiales</taxon>
        <taxon>Orobanchaceae</taxon>
        <taxon>Buchnereae</taxon>
        <taxon>Striga</taxon>
    </lineage>
</organism>
<evidence type="ECO:0000256" key="4">
    <source>
        <dbReference type="ARBA" id="ARBA00023242"/>
    </source>
</evidence>
<dbReference type="EMBL" id="CACSLK010020742">
    <property type="protein sequence ID" value="CAA0821241.1"/>
    <property type="molecule type" value="Genomic_DNA"/>
</dbReference>
<evidence type="ECO:0000256" key="1">
    <source>
        <dbReference type="ARBA" id="ARBA00004123"/>
    </source>
</evidence>
<feature type="region of interest" description="Disordered" evidence="6">
    <location>
        <begin position="96"/>
        <end position="124"/>
    </location>
</feature>
<protein>
    <submittedName>
        <fullName evidence="8">RNA-binding (RRM/RBD/RNP motifs) family protein</fullName>
    </submittedName>
</protein>